<keyword evidence="2" id="KW-0808">Transferase</keyword>
<accession>A0A069PE86</accession>
<dbReference type="PANTHER" id="PTHR43591:SF24">
    <property type="entry name" value="2-METHOXY-6-POLYPRENYL-1,4-BENZOQUINOL METHYLASE, MITOCHONDRIAL"/>
    <property type="match status" value="1"/>
</dbReference>
<dbReference type="SUPFAM" id="SSF53335">
    <property type="entry name" value="S-adenosyl-L-methionine-dependent methyltransferases"/>
    <property type="match status" value="1"/>
</dbReference>
<keyword evidence="2" id="KW-0489">Methyltransferase</keyword>
<evidence type="ECO:0000313" key="3">
    <source>
        <dbReference type="Proteomes" id="UP000027439"/>
    </source>
</evidence>
<dbReference type="Proteomes" id="UP000027439">
    <property type="component" value="Unassembled WGS sequence"/>
</dbReference>
<proteinExistence type="predicted"/>
<dbReference type="Gene3D" id="3.40.50.150">
    <property type="entry name" value="Vaccinia Virus protein VP39"/>
    <property type="match status" value="1"/>
</dbReference>
<gene>
    <name evidence="2" type="ORF">BG57_27690</name>
</gene>
<dbReference type="RefSeq" id="WP_174447204.1">
    <property type="nucleotide sequence ID" value="NZ_BMEG01000007.1"/>
</dbReference>
<organism evidence="2 3">
    <name type="scientific">Caballeronia grimmiae</name>
    <dbReference type="NCBI Taxonomy" id="1071679"/>
    <lineage>
        <taxon>Bacteria</taxon>
        <taxon>Pseudomonadati</taxon>
        <taxon>Pseudomonadota</taxon>
        <taxon>Betaproteobacteria</taxon>
        <taxon>Burkholderiales</taxon>
        <taxon>Burkholderiaceae</taxon>
        <taxon>Caballeronia</taxon>
    </lineage>
</organism>
<dbReference type="InterPro" id="IPR013216">
    <property type="entry name" value="Methyltransf_11"/>
</dbReference>
<dbReference type="STRING" id="1071679.BG57_27690"/>
<evidence type="ECO:0000259" key="1">
    <source>
        <dbReference type="Pfam" id="PF08241"/>
    </source>
</evidence>
<dbReference type="GO" id="GO:0008757">
    <property type="term" value="F:S-adenosylmethionine-dependent methyltransferase activity"/>
    <property type="evidence" value="ECO:0007669"/>
    <property type="project" value="InterPro"/>
</dbReference>
<dbReference type="InterPro" id="IPR029063">
    <property type="entry name" value="SAM-dependent_MTases_sf"/>
</dbReference>
<protein>
    <submittedName>
        <fullName evidence="2">SAM-dependent methyltransferase</fullName>
    </submittedName>
</protein>
<dbReference type="EMBL" id="JFHE01000006">
    <property type="protein sequence ID" value="KDR35621.1"/>
    <property type="molecule type" value="Genomic_DNA"/>
</dbReference>
<name>A0A069PE86_9BURK</name>
<dbReference type="AlphaFoldDB" id="A0A069PE86"/>
<dbReference type="PANTHER" id="PTHR43591">
    <property type="entry name" value="METHYLTRANSFERASE"/>
    <property type="match status" value="1"/>
</dbReference>
<dbReference type="CDD" id="cd02440">
    <property type="entry name" value="AdoMet_MTases"/>
    <property type="match status" value="1"/>
</dbReference>
<dbReference type="eggNOG" id="COG2226">
    <property type="taxonomic scope" value="Bacteria"/>
</dbReference>
<dbReference type="Pfam" id="PF08241">
    <property type="entry name" value="Methyltransf_11"/>
    <property type="match status" value="1"/>
</dbReference>
<dbReference type="GO" id="GO:0032259">
    <property type="term" value="P:methylation"/>
    <property type="evidence" value="ECO:0007669"/>
    <property type="project" value="UniProtKB-KW"/>
</dbReference>
<evidence type="ECO:0000313" key="2">
    <source>
        <dbReference type="EMBL" id="KDR35621.1"/>
    </source>
</evidence>
<comment type="caution">
    <text evidence="2">The sequence shown here is derived from an EMBL/GenBank/DDBJ whole genome shotgun (WGS) entry which is preliminary data.</text>
</comment>
<sequence length="272" mass="29388">MDKDNADKRFIGAIPEIYDTCLVPLIFARYADDIAARVASQRPTRVLEVAAGTGVVTRALANALAESTVIVATDLNPAMLERARAVGTARPVEWRQADAMHLPFDDASFDVVVCQFGAMFFPGKPEAFAQMHRVLRPGGALIINVWDCIENNAFASIVTETMSRIFPADPPMFFARTPHAYYERSVIERDLRAGGFDKNMSFEVVRDSSHAGSPMMAAIGFCQGTPLRFELEARGPDALSTATDACAAAIADSFGHGPVDGAMQAIVITART</sequence>
<feature type="domain" description="Methyltransferase type 11" evidence="1">
    <location>
        <begin position="47"/>
        <end position="143"/>
    </location>
</feature>
<reference evidence="2 3" key="1">
    <citation type="submission" date="2014-03" db="EMBL/GenBank/DDBJ databases">
        <title>Draft Genome Sequences of Four Burkholderia Strains.</title>
        <authorList>
            <person name="Liu X.Y."/>
            <person name="Li C.X."/>
            <person name="Xu J.H."/>
        </authorList>
    </citation>
    <scope>NUCLEOTIDE SEQUENCE [LARGE SCALE GENOMIC DNA]</scope>
    <source>
        <strain evidence="2 3">R27</strain>
    </source>
</reference>